<name>A0A8J4FZM5_9CHLO</name>
<evidence type="ECO:0000313" key="2">
    <source>
        <dbReference type="EMBL" id="GIL97096.1"/>
    </source>
</evidence>
<gene>
    <name evidence="2" type="ORF">Vretimale_2841</name>
</gene>
<feature type="non-terminal residue" evidence="2">
    <location>
        <position position="1"/>
    </location>
</feature>
<evidence type="ECO:0000256" key="1">
    <source>
        <dbReference type="SAM" id="MobiDB-lite"/>
    </source>
</evidence>
<accession>A0A8J4FZM5</accession>
<feature type="region of interest" description="Disordered" evidence="1">
    <location>
        <begin position="1"/>
        <end position="24"/>
    </location>
</feature>
<organism evidence="2 3">
    <name type="scientific">Volvox reticuliferus</name>
    <dbReference type="NCBI Taxonomy" id="1737510"/>
    <lineage>
        <taxon>Eukaryota</taxon>
        <taxon>Viridiplantae</taxon>
        <taxon>Chlorophyta</taxon>
        <taxon>core chlorophytes</taxon>
        <taxon>Chlorophyceae</taxon>
        <taxon>CS clade</taxon>
        <taxon>Chlamydomonadales</taxon>
        <taxon>Volvocaceae</taxon>
        <taxon>Volvox</taxon>
    </lineage>
</organism>
<proteinExistence type="predicted"/>
<protein>
    <submittedName>
        <fullName evidence="2">Uncharacterized protein</fullName>
    </submittedName>
</protein>
<feature type="region of interest" description="Disordered" evidence="1">
    <location>
        <begin position="43"/>
        <end position="120"/>
    </location>
</feature>
<sequence length="120" mass="11830">VDSVGDGAIEDDTEAYSSPSPSRLSCQRAYASSAALLNADVGAAPSVPEGKAGLLTGVLDGGDPGGPDGHDSGSSSTADVARQGGSKSVSPEAKCGAAESRGLRESMRVPVRAQAMRTPG</sequence>
<dbReference type="EMBL" id="BNCQ01000004">
    <property type="protein sequence ID" value="GIL97096.1"/>
    <property type="molecule type" value="Genomic_DNA"/>
</dbReference>
<feature type="non-terminal residue" evidence="2">
    <location>
        <position position="120"/>
    </location>
</feature>
<reference evidence="2" key="1">
    <citation type="journal article" date="2021" name="Proc. Natl. Acad. Sci. U.S.A.">
        <title>Three genomes in the algal genus Volvox reveal the fate of a haploid sex-determining region after a transition to homothallism.</title>
        <authorList>
            <person name="Yamamoto K."/>
            <person name="Hamaji T."/>
            <person name="Kawai-Toyooka H."/>
            <person name="Matsuzaki R."/>
            <person name="Takahashi F."/>
            <person name="Nishimura Y."/>
            <person name="Kawachi M."/>
            <person name="Noguchi H."/>
            <person name="Minakuchi Y."/>
            <person name="Umen J.G."/>
            <person name="Toyoda A."/>
            <person name="Nozaki H."/>
        </authorList>
    </citation>
    <scope>NUCLEOTIDE SEQUENCE</scope>
    <source>
        <strain evidence="2">NIES-3785</strain>
    </source>
</reference>
<comment type="caution">
    <text evidence="2">The sequence shown here is derived from an EMBL/GenBank/DDBJ whole genome shotgun (WGS) entry which is preliminary data.</text>
</comment>
<dbReference type="Proteomes" id="UP000722791">
    <property type="component" value="Unassembled WGS sequence"/>
</dbReference>
<dbReference type="AlphaFoldDB" id="A0A8J4FZM5"/>
<evidence type="ECO:0000313" key="3">
    <source>
        <dbReference type="Proteomes" id="UP000722791"/>
    </source>
</evidence>
<feature type="compositionally biased region" description="Polar residues" evidence="1">
    <location>
        <begin position="15"/>
        <end position="24"/>
    </location>
</feature>